<keyword evidence="3" id="KW-0862">Zinc</keyword>
<dbReference type="SMART" id="SM00906">
    <property type="entry name" value="Fungal_trans"/>
    <property type="match status" value="1"/>
</dbReference>
<dbReference type="GeneID" id="36574732"/>
<keyword evidence="2" id="KW-0479">Metal-binding</keyword>
<evidence type="ECO:0000256" key="1">
    <source>
        <dbReference type="ARBA" id="ARBA00004123"/>
    </source>
</evidence>
<evidence type="ECO:0000256" key="2">
    <source>
        <dbReference type="ARBA" id="ARBA00022723"/>
    </source>
</evidence>
<dbReference type="InterPro" id="IPR007219">
    <property type="entry name" value="XnlR_reg_dom"/>
</dbReference>
<dbReference type="SMART" id="SM00066">
    <property type="entry name" value="GAL4"/>
    <property type="match status" value="1"/>
</dbReference>
<dbReference type="InParanoid" id="A0A2T3B1K1"/>
<dbReference type="STRING" id="857342.A0A2T3B1K1"/>
<dbReference type="AlphaFoldDB" id="A0A2T3B1K1"/>
<dbReference type="CDD" id="cd12148">
    <property type="entry name" value="fungal_TF_MHR"/>
    <property type="match status" value="1"/>
</dbReference>
<dbReference type="PROSITE" id="PS00463">
    <property type="entry name" value="ZN2_CY6_FUNGAL_1"/>
    <property type="match status" value="1"/>
</dbReference>
<evidence type="ECO:0000313" key="9">
    <source>
        <dbReference type="EMBL" id="PSS18435.1"/>
    </source>
</evidence>
<dbReference type="InterPro" id="IPR001138">
    <property type="entry name" value="Zn2Cys6_DnaBD"/>
</dbReference>
<feature type="domain" description="Zn(2)-C6 fungal-type" evidence="8">
    <location>
        <begin position="19"/>
        <end position="49"/>
    </location>
</feature>
<name>A0A2T3B1K1_AMORE</name>
<evidence type="ECO:0000256" key="4">
    <source>
        <dbReference type="ARBA" id="ARBA00023015"/>
    </source>
</evidence>
<evidence type="ECO:0000259" key="8">
    <source>
        <dbReference type="PROSITE" id="PS50048"/>
    </source>
</evidence>
<dbReference type="GO" id="GO:0008270">
    <property type="term" value="F:zinc ion binding"/>
    <property type="evidence" value="ECO:0007669"/>
    <property type="project" value="InterPro"/>
</dbReference>
<dbReference type="Pfam" id="PF00172">
    <property type="entry name" value="Zn_clus"/>
    <property type="match status" value="1"/>
</dbReference>
<keyword evidence="5" id="KW-0238">DNA-binding</keyword>
<evidence type="ECO:0000256" key="6">
    <source>
        <dbReference type="ARBA" id="ARBA00023163"/>
    </source>
</evidence>
<organism evidence="9 10">
    <name type="scientific">Amorphotheca resinae ATCC 22711</name>
    <dbReference type="NCBI Taxonomy" id="857342"/>
    <lineage>
        <taxon>Eukaryota</taxon>
        <taxon>Fungi</taxon>
        <taxon>Dikarya</taxon>
        <taxon>Ascomycota</taxon>
        <taxon>Pezizomycotina</taxon>
        <taxon>Leotiomycetes</taxon>
        <taxon>Helotiales</taxon>
        <taxon>Amorphothecaceae</taxon>
        <taxon>Amorphotheca</taxon>
    </lineage>
</organism>
<dbReference type="OrthoDB" id="2154091at2759"/>
<dbReference type="PANTHER" id="PTHR31313:SF77">
    <property type="entry name" value="ZN(II)2CYS6 TRANSCRIPTION FACTOR (EUROFUNG)"/>
    <property type="match status" value="1"/>
</dbReference>
<reference evidence="9 10" key="1">
    <citation type="journal article" date="2018" name="New Phytol.">
        <title>Comparative genomics and transcriptomics depict ericoid mycorrhizal fungi as versatile saprotrophs and plant mutualists.</title>
        <authorList>
            <person name="Martino E."/>
            <person name="Morin E."/>
            <person name="Grelet G.A."/>
            <person name="Kuo A."/>
            <person name="Kohler A."/>
            <person name="Daghino S."/>
            <person name="Barry K.W."/>
            <person name="Cichocki N."/>
            <person name="Clum A."/>
            <person name="Dockter R.B."/>
            <person name="Hainaut M."/>
            <person name="Kuo R.C."/>
            <person name="LaButti K."/>
            <person name="Lindahl B.D."/>
            <person name="Lindquist E.A."/>
            <person name="Lipzen A."/>
            <person name="Khouja H.R."/>
            <person name="Magnuson J."/>
            <person name="Murat C."/>
            <person name="Ohm R.A."/>
            <person name="Singer S.W."/>
            <person name="Spatafora J.W."/>
            <person name="Wang M."/>
            <person name="Veneault-Fourrey C."/>
            <person name="Henrissat B."/>
            <person name="Grigoriev I.V."/>
            <person name="Martin F.M."/>
            <person name="Perotto S."/>
        </authorList>
    </citation>
    <scope>NUCLEOTIDE SEQUENCE [LARGE SCALE GENOMIC DNA]</scope>
    <source>
        <strain evidence="9 10">ATCC 22711</strain>
    </source>
</reference>
<dbReference type="Gene3D" id="4.10.240.10">
    <property type="entry name" value="Zn(2)-C6 fungal-type DNA-binding domain"/>
    <property type="match status" value="1"/>
</dbReference>
<dbReference type="RefSeq" id="XP_024720787.1">
    <property type="nucleotide sequence ID" value="XM_024866651.1"/>
</dbReference>
<dbReference type="InterPro" id="IPR051615">
    <property type="entry name" value="Transcr_Regulatory_Elem"/>
</dbReference>
<evidence type="ECO:0000256" key="3">
    <source>
        <dbReference type="ARBA" id="ARBA00022833"/>
    </source>
</evidence>
<dbReference type="GO" id="GO:0006351">
    <property type="term" value="P:DNA-templated transcription"/>
    <property type="evidence" value="ECO:0007669"/>
    <property type="project" value="InterPro"/>
</dbReference>
<dbReference type="Pfam" id="PF04082">
    <property type="entry name" value="Fungal_trans"/>
    <property type="match status" value="1"/>
</dbReference>
<keyword evidence="4" id="KW-0805">Transcription regulation</keyword>
<dbReference type="EMBL" id="KZ679011">
    <property type="protein sequence ID" value="PSS18435.1"/>
    <property type="molecule type" value="Genomic_DNA"/>
</dbReference>
<dbReference type="GO" id="GO:0005634">
    <property type="term" value="C:nucleus"/>
    <property type="evidence" value="ECO:0007669"/>
    <property type="project" value="UniProtKB-SubCell"/>
</dbReference>
<gene>
    <name evidence="9" type="ORF">M430DRAFT_34980</name>
</gene>
<accession>A0A2T3B1K1</accession>
<dbReference type="SUPFAM" id="SSF57701">
    <property type="entry name" value="Zn2/Cys6 DNA-binding domain"/>
    <property type="match status" value="1"/>
</dbReference>
<dbReference type="GO" id="GO:0003677">
    <property type="term" value="F:DNA binding"/>
    <property type="evidence" value="ECO:0007669"/>
    <property type="project" value="UniProtKB-KW"/>
</dbReference>
<comment type="subcellular location">
    <subcellularLocation>
        <location evidence="1">Nucleus</location>
    </subcellularLocation>
</comment>
<dbReference type="GO" id="GO:0000981">
    <property type="term" value="F:DNA-binding transcription factor activity, RNA polymerase II-specific"/>
    <property type="evidence" value="ECO:0007669"/>
    <property type="project" value="InterPro"/>
</dbReference>
<evidence type="ECO:0000256" key="7">
    <source>
        <dbReference type="ARBA" id="ARBA00023242"/>
    </source>
</evidence>
<evidence type="ECO:0000313" key="10">
    <source>
        <dbReference type="Proteomes" id="UP000241818"/>
    </source>
</evidence>
<evidence type="ECO:0000256" key="5">
    <source>
        <dbReference type="ARBA" id="ARBA00023125"/>
    </source>
</evidence>
<dbReference type="Proteomes" id="UP000241818">
    <property type="component" value="Unassembled WGS sequence"/>
</dbReference>
<dbReference type="PANTHER" id="PTHR31313">
    <property type="entry name" value="TY1 ENHANCER ACTIVATOR"/>
    <property type="match status" value="1"/>
</dbReference>
<keyword evidence="10" id="KW-1185">Reference proteome</keyword>
<protein>
    <recommendedName>
        <fullName evidence="8">Zn(2)-C6 fungal-type domain-containing protein</fullName>
    </recommendedName>
</protein>
<dbReference type="CDD" id="cd00067">
    <property type="entry name" value="GAL4"/>
    <property type="match status" value="1"/>
</dbReference>
<sequence length="754" mass="83802">MPGPGGKAGIAERKYTSRACLACRKRKVKCDNDHPKCSNCRMYDVDCVLGEDRRRLSGTARNAIANSSSDLLGSNTLDGQAATIASQTVHDRYYINQGSNVCTTNQPYAASQKKLLPYDLPTAADGQEHQAAEIGFHPDTVAATPAIPQSWESYIGLMEADQIPFDPTIVDLNTGIDEYENTLFNCAHEDWPEHPSGSSITHSCISSSQNMTSAMSENQLSSSSTSEVGDVAPVQIARSSENADGEGAQGGTVDDITTQIVSRLGRLQIAEDGQPRYFGATSNLHILHNGPSTLFPPNIRNLSEDGEAAVVQAGLQWQEDVDYEDYLISLFFSWHNEFMWIVDKAIFLRERERVRHGEFSDLYSPTLVNSIYAIGASYTNRPHPALHNNAAEFFGSRAKVYLDIEADSPTIATLQALLILSAHEEANIRDSRGWIYCGMAIQIISDLGLHRDLESEYGRLGPPGREDEIVTLRRNLFCSAYTVETLWSSGAGRPSLMGTFSHCLPQPVPLRNYQWEYYSDQYSTIAFPDGFDFGAGAEVHVYLFELCKMMAKVSEVLYTGRHTPLDNLHSFVCEMDMKFQQWFATLPRSLHVDTSEPVKTIYLPTVIQLHLQYQEAIILLHRPFLSESGSPQTSSSPGEYMASSGKDAFYRCFDAAQKVCALLSLFRGYYGLRNSHIQTGHVAMTAALIHVFTLRSYGPRSVERMKAQESLLTCVQALGEMSQTYKSASRSLEVLTSLRQCWQPGIFATHKRKR</sequence>
<dbReference type="InterPro" id="IPR036864">
    <property type="entry name" value="Zn2-C6_fun-type_DNA-bd_sf"/>
</dbReference>
<keyword evidence="6" id="KW-0804">Transcription</keyword>
<keyword evidence="7" id="KW-0539">Nucleus</keyword>
<proteinExistence type="predicted"/>
<dbReference type="PROSITE" id="PS50048">
    <property type="entry name" value="ZN2_CY6_FUNGAL_2"/>
    <property type="match status" value="1"/>
</dbReference>